<feature type="compositionally biased region" description="Gly residues" evidence="1">
    <location>
        <begin position="102"/>
        <end position="112"/>
    </location>
</feature>
<feature type="region of interest" description="Disordered" evidence="1">
    <location>
        <begin position="1"/>
        <end position="112"/>
    </location>
</feature>
<dbReference type="PANTHER" id="PTHR14187:SF79">
    <property type="entry name" value="HSP70 FAMILY PROTEIN (AFU_ORTHOLOGUE AFUA_1G15200)"/>
    <property type="match status" value="1"/>
</dbReference>
<accession>A0AAD4D0L7</accession>
<reference evidence="2" key="2">
    <citation type="submission" date="2020-02" db="EMBL/GenBank/DDBJ databases">
        <authorList>
            <person name="Gilchrist C.L.M."/>
            <person name="Chooi Y.-H."/>
        </authorList>
    </citation>
    <scope>NUCLEOTIDE SEQUENCE</scope>
    <source>
        <strain evidence="2">MST-FP2251</strain>
    </source>
</reference>
<dbReference type="PANTHER" id="PTHR14187">
    <property type="entry name" value="ALPHA KINASE/ELONGATION FACTOR 2 KINASE"/>
    <property type="match status" value="1"/>
</dbReference>
<dbReference type="Proteomes" id="UP001194746">
    <property type="component" value="Unassembled WGS sequence"/>
</dbReference>
<evidence type="ECO:0000313" key="2">
    <source>
        <dbReference type="EMBL" id="KAF9895248.1"/>
    </source>
</evidence>
<evidence type="ECO:0008006" key="4">
    <source>
        <dbReference type="Google" id="ProtNLM"/>
    </source>
</evidence>
<dbReference type="Gene3D" id="3.30.420.40">
    <property type="match status" value="2"/>
</dbReference>
<dbReference type="SUPFAM" id="SSF53067">
    <property type="entry name" value="Actin-like ATPase domain"/>
    <property type="match status" value="2"/>
</dbReference>
<feature type="compositionally biased region" description="Polar residues" evidence="1">
    <location>
        <begin position="39"/>
        <end position="56"/>
    </location>
</feature>
<dbReference type="InterPro" id="IPR043129">
    <property type="entry name" value="ATPase_NBD"/>
</dbReference>
<proteinExistence type="predicted"/>
<keyword evidence="3" id="KW-1185">Reference proteome</keyword>
<name>A0AAD4D0L7_ASPNN</name>
<dbReference type="EMBL" id="VCAU01000001">
    <property type="protein sequence ID" value="KAF9895248.1"/>
    <property type="molecule type" value="Genomic_DNA"/>
</dbReference>
<dbReference type="AlphaFoldDB" id="A0AAD4D0L7"/>
<comment type="caution">
    <text evidence="2">The sequence shown here is derived from an EMBL/GenBank/DDBJ whole genome shotgun (WGS) entry which is preliminary data.</text>
</comment>
<reference evidence="2" key="1">
    <citation type="journal article" date="2019" name="Beilstein J. Org. Chem.">
        <title>Nanangenines: drimane sesquiterpenoids as the dominant metabolite cohort of a novel Australian fungus, Aspergillus nanangensis.</title>
        <authorList>
            <person name="Lacey H.J."/>
            <person name="Gilchrist C.L.M."/>
            <person name="Crombie A."/>
            <person name="Kalaitzis J.A."/>
            <person name="Vuong D."/>
            <person name="Rutledge P.J."/>
            <person name="Turner P."/>
            <person name="Pitt J.I."/>
            <person name="Lacey E."/>
            <person name="Chooi Y.H."/>
            <person name="Piggott A.M."/>
        </authorList>
    </citation>
    <scope>NUCLEOTIDE SEQUENCE</scope>
    <source>
        <strain evidence="2">MST-FP2251</strain>
    </source>
</reference>
<feature type="compositionally biased region" description="Basic and acidic residues" evidence="1">
    <location>
        <begin position="15"/>
        <end position="36"/>
    </location>
</feature>
<organism evidence="2 3">
    <name type="scientific">Aspergillus nanangensis</name>
    <dbReference type="NCBI Taxonomy" id="2582783"/>
    <lineage>
        <taxon>Eukaryota</taxon>
        <taxon>Fungi</taxon>
        <taxon>Dikarya</taxon>
        <taxon>Ascomycota</taxon>
        <taxon>Pezizomycotina</taxon>
        <taxon>Eurotiomycetes</taxon>
        <taxon>Eurotiomycetidae</taxon>
        <taxon>Eurotiales</taxon>
        <taxon>Aspergillaceae</taxon>
        <taxon>Aspergillus</taxon>
        <taxon>Aspergillus subgen. Circumdati</taxon>
    </lineage>
</organism>
<dbReference type="Gene3D" id="3.90.640.10">
    <property type="entry name" value="Actin, Chain A, domain 4"/>
    <property type="match status" value="1"/>
</dbReference>
<sequence>MRSVREIFSSCFRTKQPETEKPVPSRPVETRTEPEKAVSTPTNNVQSPEPISTGDTARSDPPVTPSPIRAVNTTTVMPKPKPKPKPKPTPKPASSGAPRSTGGSGGGGTGGYGDFGATSSAAAFALPYPTTQANNDIRVLNKWPESTRWSYDKLPRPHQVQSTVYYNQYHTVVGWGDKTHEAITPRHSPAPGVYMVSDFKSQLSPLGDGGSMYYNNPFLQDRCAADIAADYLWHLRKSACSQIAEDLSAECTTQSRVNFRYVMTVPAYWDENARAEFRAVAKRSGLGIHSPDESVLLVPGPEVAVLYAGCTNQSAFQVGDVVLVLDCGGHIVECVGYEIKSTDPCTVEKVGGGAAASCGSALVTRRFMSIVEDKARTLERLGFNVARSRLRAKCRADFERRIKLEFGKSSDGQQPLIPLDLPRGAWAVDVGWELDVPEVGLEEGYLVFSEEEMEACFDAAVDRTRELVDGQIGELREQGRRVQSCVLVGGFNKCMYFSEKVDSHVASCGLQLIKPDPLLSAVKGAVLTGLRDVSRR</sequence>
<dbReference type="CDD" id="cd10170">
    <property type="entry name" value="ASKHA_NBD_HSP70"/>
    <property type="match status" value="1"/>
</dbReference>
<protein>
    <recommendedName>
        <fullName evidence="4">Actin-like ATPase domain-containing protein</fullName>
    </recommendedName>
</protein>
<gene>
    <name evidence="2" type="ORF">FE257_000150</name>
</gene>
<feature type="compositionally biased region" description="Low complexity" evidence="1">
    <location>
        <begin position="92"/>
        <end position="101"/>
    </location>
</feature>
<evidence type="ECO:0000313" key="3">
    <source>
        <dbReference type="Proteomes" id="UP001194746"/>
    </source>
</evidence>
<evidence type="ECO:0000256" key="1">
    <source>
        <dbReference type="SAM" id="MobiDB-lite"/>
    </source>
</evidence>